<name>A0A2U8FUM3_9BURK</name>
<dbReference type="KEGG" id="aon:DEH84_12320"/>
<evidence type="ECO:0008006" key="3">
    <source>
        <dbReference type="Google" id="ProtNLM"/>
    </source>
</evidence>
<dbReference type="OrthoDB" id="165658at2"/>
<gene>
    <name evidence="1" type="ORF">DEH84_12320</name>
</gene>
<sequence>MKAVIDTNVLLVANGQHPDVSPDCVTACVERLQAMQSDGVTVIDDGHRILDEYLHKTQANRPKGVGDVFLKWLLRQVANPQRVEQVPLTETGEQTYAEFPSTALQPRFDPSDRKFAAVAHAHPDKPPIWEAADSKWLDWWPALKACGVQVEFLCPEDTCDFYRKKFPDHPLPPLPRAPATSA</sequence>
<dbReference type="EMBL" id="CP029210">
    <property type="protein sequence ID" value="AWI54114.1"/>
    <property type="molecule type" value="Genomic_DNA"/>
</dbReference>
<evidence type="ECO:0000313" key="2">
    <source>
        <dbReference type="Proteomes" id="UP000244892"/>
    </source>
</evidence>
<protein>
    <recommendedName>
        <fullName evidence="3">PIN domain-containing protein</fullName>
    </recommendedName>
</protein>
<dbReference type="Proteomes" id="UP000244892">
    <property type="component" value="Chromosome"/>
</dbReference>
<reference evidence="1 2" key="1">
    <citation type="submission" date="2018-05" db="EMBL/GenBank/DDBJ databases">
        <title>complete genome sequence of Aquabacterium olei NBRC 110486.</title>
        <authorList>
            <person name="Tang B."/>
            <person name="Chang J."/>
            <person name="Zhang L."/>
            <person name="Yang H."/>
        </authorList>
    </citation>
    <scope>NUCLEOTIDE SEQUENCE [LARGE SCALE GENOMIC DNA]</scope>
    <source>
        <strain evidence="1 2">NBRC 110486</strain>
    </source>
</reference>
<evidence type="ECO:0000313" key="1">
    <source>
        <dbReference type="EMBL" id="AWI54114.1"/>
    </source>
</evidence>
<dbReference type="RefSeq" id="WP_109037110.1">
    <property type="nucleotide sequence ID" value="NZ_CP029210.1"/>
</dbReference>
<dbReference type="AlphaFoldDB" id="A0A2U8FUM3"/>
<organism evidence="1 2">
    <name type="scientific">Aquabacterium olei</name>
    <dbReference type="NCBI Taxonomy" id="1296669"/>
    <lineage>
        <taxon>Bacteria</taxon>
        <taxon>Pseudomonadati</taxon>
        <taxon>Pseudomonadota</taxon>
        <taxon>Betaproteobacteria</taxon>
        <taxon>Burkholderiales</taxon>
        <taxon>Aquabacterium</taxon>
    </lineage>
</organism>
<accession>A0A2U8FUM3</accession>
<proteinExistence type="predicted"/>
<keyword evidence="2" id="KW-1185">Reference proteome</keyword>